<dbReference type="Pfam" id="PF01288">
    <property type="entry name" value="HPPK"/>
    <property type="match status" value="1"/>
</dbReference>
<dbReference type="GO" id="GO:0046656">
    <property type="term" value="P:folic acid biosynthetic process"/>
    <property type="evidence" value="ECO:0007669"/>
    <property type="project" value="UniProtKB-KW"/>
</dbReference>
<dbReference type="EC" id="2.7.6.3" evidence="2"/>
<dbReference type="STRING" id="1385515.GCA_000423325_01575"/>
<keyword evidence="7" id="KW-0289">Folate biosynthesis</keyword>
<gene>
    <name evidence="9" type="ORF">N791_05095</name>
</gene>
<evidence type="ECO:0000256" key="1">
    <source>
        <dbReference type="ARBA" id="ARBA00005051"/>
    </source>
</evidence>
<dbReference type="InterPro" id="IPR035907">
    <property type="entry name" value="Hppk_sf"/>
</dbReference>
<keyword evidence="4" id="KW-0547">Nucleotide-binding</keyword>
<evidence type="ECO:0000256" key="4">
    <source>
        <dbReference type="ARBA" id="ARBA00022741"/>
    </source>
</evidence>
<evidence type="ECO:0000256" key="5">
    <source>
        <dbReference type="ARBA" id="ARBA00022777"/>
    </source>
</evidence>
<dbReference type="SUPFAM" id="SSF55083">
    <property type="entry name" value="6-hydroxymethyl-7,8-dihydropterin pyrophosphokinase, HPPK"/>
    <property type="match status" value="1"/>
</dbReference>
<keyword evidence="6" id="KW-0067">ATP-binding</keyword>
<dbReference type="EMBL" id="AVBH01000012">
    <property type="protein sequence ID" value="KGO99538.1"/>
    <property type="molecule type" value="Genomic_DNA"/>
</dbReference>
<dbReference type="AlphaFoldDB" id="A0A0A0M933"/>
<comment type="pathway">
    <text evidence="1">Cofactor biosynthesis; tetrahydrofolate biosynthesis; 2-amino-4-hydroxy-6-hydroxymethyl-7,8-dihydropteridine diphosphate from 7,8-dihydroneopterin triphosphate: step 4/4.</text>
</comment>
<evidence type="ECO:0000256" key="6">
    <source>
        <dbReference type="ARBA" id="ARBA00022840"/>
    </source>
</evidence>
<proteinExistence type="predicted"/>
<evidence type="ECO:0000256" key="2">
    <source>
        <dbReference type="ARBA" id="ARBA00013253"/>
    </source>
</evidence>
<evidence type="ECO:0000313" key="9">
    <source>
        <dbReference type="EMBL" id="KGO99538.1"/>
    </source>
</evidence>
<evidence type="ECO:0000256" key="3">
    <source>
        <dbReference type="ARBA" id="ARBA00022679"/>
    </source>
</evidence>
<dbReference type="UniPathway" id="UPA00077">
    <property type="reaction ID" value="UER00155"/>
</dbReference>
<keyword evidence="5" id="KW-0418">Kinase</keyword>
<organism evidence="9 10">
    <name type="scientific">Lysobacter defluvii IMMIB APB-9 = DSM 18482</name>
    <dbReference type="NCBI Taxonomy" id="1385515"/>
    <lineage>
        <taxon>Bacteria</taxon>
        <taxon>Pseudomonadati</taxon>
        <taxon>Pseudomonadota</taxon>
        <taxon>Gammaproteobacteria</taxon>
        <taxon>Lysobacterales</taxon>
        <taxon>Lysobacteraceae</taxon>
        <taxon>Novilysobacter</taxon>
    </lineage>
</organism>
<dbReference type="GO" id="GO:0016301">
    <property type="term" value="F:kinase activity"/>
    <property type="evidence" value="ECO:0007669"/>
    <property type="project" value="UniProtKB-KW"/>
</dbReference>
<evidence type="ECO:0000256" key="7">
    <source>
        <dbReference type="ARBA" id="ARBA00022909"/>
    </source>
</evidence>
<keyword evidence="3" id="KW-0808">Transferase</keyword>
<dbReference type="GO" id="GO:0003848">
    <property type="term" value="F:2-amino-4-hydroxy-6-hydroxymethyldihydropteridine diphosphokinase activity"/>
    <property type="evidence" value="ECO:0007669"/>
    <property type="project" value="UniProtKB-EC"/>
</dbReference>
<sequence length="153" mass="16109">MTGERVPAAGAAVRLVVVLGSNADARRRLQQARSELERAAPIVAASEEVEAPSYLPGDASLYRNQALLLEWPGATGGFTALARDIERRLGRRREAAGAAAHDVEIDIDLVAGFGADGALLHLAPEKLAPELVRTLVRQVVSGRGRAELDAALG</sequence>
<feature type="domain" description="7,8-dihydro-6-hydroxymethylpterin-pyrophosphokinase" evidence="8">
    <location>
        <begin position="17"/>
        <end position="111"/>
    </location>
</feature>
<keyword evidence="10" id="KW-1185">Reference proteome</keyword>
<protein>
    <recommendedName>
        <fullName evidence="2">2-amino-4-hydroxy-6-hydroxymethyldihydropteridine diphosphokinase</fullName>
        <ecNumber evidence="2">2.7.6.3</ecNumber>
    </recommendedName>
</protein>
<reference evidence="9 10" key="1">
    <citation type="submission" date="2013-08" db="EMBL/GenBank/DDBJ databases">
        <title>Genomic analysis of Lysobacter defluvii.</title>
        <authorList>
            <person name="Wang Q."/>
            <person name="Wang G."/>
        </authorList>
    </citation>
    <scope>NUCLEOTIDE SEQUENCE [LARGE SCALE GENOMIC DNA]</scope>
    <source>
        <strain evidence="9 10">IMMIB APB-9</strain>
    </source>
</reference>
<dbReference type="Gene3D" id="3.30.70.560">
    <property type="entry name" value="7,8-Dihydro-6-hydroxymethylpterin-pyrophosphokinase HPPK"/>
    <property type="match status" value="1"/>
</dbReference>
<name>A0A0A0M933_9GAMM</name>
<dbReference type="GO" id="GO:0046654">
    <property type="term" value="P:tetrahydrofolate biosynthetic process"/>
    <property type="evidence" value="ECO:0007669"/>
    <property type="project" value="UniProtKB-UniPathway"/>
</dbReference>
<evidence type="ECO:0000259" key="8">
    <source>
        <dbReference type="Pfam" id="PF01288"/>
    </source>
</evidence>
<comment type="caution">
    <text evidence="9">The sequence shown here is derived from an EMBL/GenBank/DDBJ whole genome shotgun (WGS) entry which is preliminary data.</text>
</comment>
<evidence type="ECO:0000313" key="10">
    <source>
        <dbReference type="Proteomes" id="UP000030003"/>
    </source>
</evidence>
<dbReference type="RefSeq" id="WP_027069922.1">
    <property type="nucleotide sequence ID" value="NZ_AUHT01000008.1"/>
</dbReference>
<dbReference type="GO" id="GO:0005524">
    <property type="term" value="F:ATP binding"/>
    <property type="evidence" value="ECO:0007669"/>
    <property type="project" value="UniProtKB-KW"/>
</dbReference>
<dbReference type="InterPro" id="IPR000550">
    <property type="entry name" value="Hppk"/>
</dbReference>
<dbReference type="Proteomes" id="UP000030003">
    <property type="component" value="Unassembled WGS sequence"/>
</dbReference>
<accession>A0A0A0M933</accession>